<dbReference type="PROSITE" id="PS00455">
    <property type="entry name" value="AMP_BINDING"/>
    <property type="match status" value="1"/>
</dbReference>
<dbReference type="Pfam" id="PF13193">
    <property type="entry name" value="AMP-binding_C"/>
    <property type="match status" value="1"/>
</dbReference>
<feature type="domain" description="AMP-dependent synthetase/ligase" evidence="1">
    <location>
        <begin position="9"/>
        <end position="352"/>
    </location>
</feature>
<evidence type="ECO:0000259" key="1">
    <source>
        <dbReference type="Pfam" id="PF00501"/>
    </source>
</evidence>
<evidence type="ECO:0000313" key="4">
    <source>
        <dbReference type="Proteomes" id="UP001500928"/>
    </source>
</evidence>
<dbReference type="PANTHER" id="PTHR43767">
    <property type="entry name" value="LONG-CHAIN-FATTY-ACID--COA LIGASE"/>
    <property type="match status" value="1"/>
</dbReference>
<reference evidence="4" key="1">
    <citation type="journal article" date="2019" name="Int. J. Syst. Evol. Microbiol.">
        <title>The Global Catalogue of Microorganisms (GCM) 10K type strain sequencing project: providing services to taxonomists for standard genome sequencing and annotation.</title>
        <authorList>
            <consortium name="The Broad Institute Genomics Platform"/>
            <consortium name="The Broad Institute Genome Sequencing Center for Infectious Disease"/>
            <person name="Wu L."/>
            <person name="Ma J."/>
        </authorList>
    </citation>
    <scope>NUCLEOTIDE SEQUENCE [LARGE SCALE GENOMIC DNA]</scope>
    <source>
        <strain evidence="4">JCM 17979</strain>
    </source>
</reference>
<keyword evidence="4" id="KW-1185">Reference proteome</keyword>
<evidence type="ECO:0000313" key="3">
    <source>
        <dbReference type="EMBL" id="GAA4797993.1"/>
    </source>
</evidence>
<dbReference type="Pfam" id="PF00501">
    <property type="entry name" value="AMP-binding"/>
    <property type="match status" value="1"/>
</dbReference>
<comment type="caution">
    <text evidence="3">The sequence shown here is derived from an EMBL/GenBank/DDBJ whole genome shotgun (WGS) entry which is preliminary data.</text>
</comment>
<dbReference type="Gene3D" id="3.40.50.12780">
    <property type="entry name" value="N-terminal domain of ligase-like"/>
    <property type="match status" value="1"/>
</dbReference>
<dbReference type="EMBL" id="BAABHO010000032">
    <property type="protein sequence ID" value="GAA4797993.1"/>
    <property type="molecule type" value="Genomic_DNA"/>
</dbReference>
<dbReference type="InterPro" id="IPR000873">
    <property type="entry name" value="AMP-dep_synth/lig_dom"/>
</dbReference>
<dbReference type="InterPro" id="IPR025110">
    <property type="entry name" value="AMP-bd_C"/>
</dbReference>
<dbReference type="InterPro" id="IPR042099">
    <property type="entry name" value="ANL_N_sf"/>
</dbReference>
<evidence type="ECO:0000259" key="2">
    <source>
        <dbReference type="Pfam" id="PF13193"/>
    </source>
</evidence>
<sequence length="495" mass="51987">MRATLGAEFEAALTRHRDRVAVEAGGRRWTFAEVHRWARAVAAQLRERGVGAGDPVALYLGNGAAFVVADVAVALLGAVKVPVNTLLPEATVRYVVAAARVRLAVVDPALGVDLSSDVPVVLVDDLATEGGAGPAAARVGPDARAAIYFTGGTTGRPKGVVHTQASAVALQYAQLLEAEIVADDRLLLTTPLAHAAGLLAQSALLRGATSVVEPGFDAAGVLDALRTRGITWTFLVPTMIYRLLDLLDGPEPLGLRTVVYGAAPITPDRLARGLQLLGPVFVQLYGQTECPNWGTRLGRDDHDPARPDLLDSCGRASIMADVAVVDDAGEPVGAGDTGEVCLRSPYVLAGYLDDPDATAAKFLPGGWIRTGDVGYLDEGGYLHLRDRRADMVISGGMNVYCREVEDVLAGHPAVAQVAVIGRPHDDWGEAVHAVIVPAGAADTGEILAWCRGRLAAYARPKSAELVDDLPLTPFGKVDKKALRAPYWAGRGRAIG</sequence>
<dbReference type="InterPro" id="IPR020845">
    <property type="entry name" value="AMP-binding_CS"/>
</dbReference>
<dbReference type="Proteomes" id="UP001500928">
    <property type="component" value="Unassembled WGS sequence"/>
</dbReference>
<feature type="domain" description="AMP-binding enzyme C-terminal" evidence="2">
    <location>
        <begin position="403"/>
        <end position="476"/>
    </location>
</feature>
<dbReference type="Gene3D" id="3.30.300.30">
    <property type="match status" value="1"/>
</dbReference>
<protein>
    <submittedName>
        <fullName evidence="3">Uncharacterized protein</fullName>
    </submittedName>
</protein>
<dbReference type="InterPro" id="IPR045851">
    <property type="entry name" value="AMP-bd_C_sf"/>
</dbReference>
<dbReference type="SUPFAM" id="SSF56801">
    <property type="entry name" value="Acetyl-CoA synthetase-like"/>
    <property type="match status" value="1"/>
</dbReference>
<gene>
    <name evidence="3" type="ORF">GCM10023200_37920</name>
</gene>
<accession>A0ABP9BNK4</accession>
<dbReference type="RefSeq" id="WP_345418579.1">
    <property type="nucleotide sequence ID" value="NZ_BAABHO010000032.1"/>
</dbReference>
<dbReference type="InterPro" id="IPR050237">
    <property type="entry name" value="ATP-dep_AMP-bd_enzyme"/>
</dbReference>
<organism evidence="3 4">
    <name type="scientific">Actinomycetospora chlora</name>
    <dbReference type="NCBI Taxonomy" id="663608"/>
    <lineage>
        <taxon>Bacteria</taxon>
        <taxon>Bacillati</taxon>
        <taxon>Actinomycetota</taxon>
        <taxon>Actinomycetes</taxon>
        <taxon>Pseudonocardiales</taxon>
        <taxon>Pseudonocardiaceae</taxon>
        <taxon>Actinomycetospora</taxon>
    </lineage>
</organism>
<name>A0ABP9BNK4_9PSEU</name>
<dbReference type="PANTHER" id="PTHR43767:SF7">
    <property type="entry name" value="MEDIUM_LONG-CHAIN-FATTY-ACID--COA LIGASE FADD8"/>
    <property type="match status" value="1"/>
</dbReference>
<proteinExistence type="predicted"/>